<feature type="transmembrane region" description="Helical" evidence="1">
    <location>
        <begin position="98"/>
        <end position="124"/>
    </location>
</feature>
<dbReference type="GO" id="GO:0140359">
    <property type="term" value="F:ABC-type transporter activity"/>
    <property type="evidence" value="ECO:0007669"/>
    <property type="project" value="InterPro"/>
</dbReference>
<protein>
    <submittedName>
        <fullName evidence="2">ABC transporter permease subunit</fullName>
    </submittedName>
</protein>
<dbReference type="EMBL" id="JACXAH010000008">
    <property type="protein sequence ID" value="MBD1372095.1"/>
    <property type="molecule type" value="Genomic_DNA"/>
</dbReference>
<dbReference type="Proteomes" id="UP000661691">
    <property type="component" value="Unassembled WGS sequence"/>
</dbReference>
<dbReference type="PANTHER" id="PTHR37305">
    <property type="entry name" value="INTEGRAL MEMBRANE PROTEIN-RELATED"/>
    <property type="match status" value="1"/>
</dbReference>
<dbReference type="RefSeq" id="WP_191141860.1">
    <property type="nucleotide sequence ID" value="NZ_JACXAH010000008.1"/>
</dbReference>
<dbReference type="GO" id="GO:0005886">
    <property type="term" value="C:plasma membrane"/>
    <property type="evidence" value="ECO:0007669"/>
    <property type="project" value="UniProtKB-SubCell"/>
</dbReference>
<feature type="transmembrane region" description="Helical" evidence="1">
    <location>
        <begin position="284"/>
        <end position="306"/>
    </location>
</feature>
<keyword evidence="1" id="KW-0812">Transmembrane</keyword>
<dbReference type="PANTHER" id="PTHR37305:SF1">
    <property type="entry name" value="MEMBRANE PROTEIN"/>
    <property type="match status" value="1"/>
</dbReference>
<proteinExistence type="predicted"/>
<feature type="transmembrane region" description="Helical" evidence="1">
    <location>
        <begin position="145"/>
        <end position="170"/>
    </location>
</feature>
<dbReference type="Pfam" id="PF12679">
    <property type="entry name" value="ABC2_membrane_2"/>
    <property type="match status" value="1"/>
</dbReference>
<evidence type="ECO:0000313" key="3">
    <source>
        <dbReference type="Proteomes" id="UP000661691"/>
    </source>
</evidence>
<comment type="caution">
    <text evidence="2">The sequence shown here is derived from an EMBL/GenBank/DDBJ whole genome shotgun (WGS) entry which is preliminary data.</text>
</comment>
<keyword evidence="3" id="KW-1185">Reference proteome</keyword>
<evidence type="ECO:0000313" key="2">
    <source>
        <dbReference type="EMBL" id="MBD1372095.1"/>
    </source>
</evidence>
<accession>A0A926NB75</accession>
<reference evidence="2" key="1">
    <citation type="submission" date="2020-09" db="EMBL/GenBank/DDBJ databases">
        <title>A novel bacterium of genus Hazenella, isolated from South China Sea.</title>
        <authorList>
            <person name="Huang H."/>
            <person name="Mo K."/>
            <person name="Hu Y."/>
        </authorList>
    </citation>
    <scope>NUCLEOTIDE SEQUENCE</scope>
    <source>
        <strain evidence="2">IB182357</strain>
    </source>
</reference>
<evidence type="ECO:0000256" key="1">
    <source>
        <dbReference type="SAM" id="Phobius"/>
    </source>
</evidence>
<feature type="transmembrane region" description="Helical" evidence="1">
    <location>
        <begin position="231"/>
        <end position="251"/>
    </location>
</feature>
<feature type="transmembrane region" description="Helical" evidence="1">
    <location>
        <begin position="21"/>
        <end position="38"/>
    </location>
</feature>
<gene>
    <name evidence="2" type="ORF">IC620_06940</name>
</gene>
<name>A0A926NB75_9BACL</name>
<organism evidence="2 3">
    <name type="scientific">Polycladospora coralii</name>
    <dbReference type="NCBI Taxonomy" id="2771432"/>
    <lineage>
        <taxon>Bacteria</taxon>
        <taxon>Bacillati</taxon>
        <taxon>Bacillota</taxon>
        <taxon>Bacilli</taxon>
        <taxon>Bacillales</taxon>
        <taxon>Thermoactinomycetaceae</taxon>
        <taxon>Polycladospora</taxon>
    </lineage>
</organism>
<dbReference type="AlphaFoldDB" id="A0A926NB75"/>
<sequence length="313" mass="35239">MVSFIKLIHNENIKIFKRLGTLVMMGVLILFVGIHTFASESNDDPNWKTALQQENSSAQKALAGNKLSSQEKSQIEETVQMNQYRLSNDIQPLLMHEYLLSALVMLVYLITLFAIIHAGTSVAGEFNDGTIKFLLIRPHSRIKILLAKYMSLLMFVGIMVMIVAFTLLILGGFKYGFEGLVEPSIYWEQNQMVTQTFLLQWIQQIVLVLVSPLAMMTLAFMISTIFRSSSLAIGLGIFSYFVGGILVSQLASRGHDWTKYLLFANTDLTIYFSNMKPLVEGMTFSFSLVVVSIYLTTFLLSAFITFSKRDIAS</sequence>
<keyword evidence="1" id="KW-1133">Transmembrane helix</keyword>
<keyword evidence="1" id="KW-0472">Membrane</keyword>
<feature type="transmembrane region" description="Helical" evidence="1">
    <location>
        <begin position="201"/>
        <end position="222"/>
    </location>
</feature>